<feature type="transmembrane region" description="Helical" evidence="8">
    <location>
        <begin position="184"/>
        <end position="207"/>
    </location>
</feature>
<dbReference type="SUPFAM" id="SSF58104">
    <property type="entry name" value="Methyl-accepting chemotaxis protein (MCP) signaling domain"/>
    <property type="match status" value="1"/>
</dbReference>
<evidence type="ECO:0000256" key="7">
    <source>
        <dbReference type="SAM" id="Coils"/>
    </source>
</evidence>
<dbReference type="Pfam" id="PF00015">
    <property type="entry name" value="MCPsignal"/>
    <property type="match status" value="1"/>
</dbReference>
<proteinExistence type="inferred from homology"/>
<comment type="similarity">
    <text evidence="5">Belongs to the methyl-accepting chemotaxis (MCP) protein family.</text>
</comment>
<keyword evidence="12" id="KW-1185">Reference proteome</keyword>
<gene>
    <name evidence="11" type="ORF">HNQ34_002512</name>
</gene>
<dbReference type="Pfam" id="PF00672">
    <property type="entry name" value="HAMP"/>
    <property type="match status" value="1"/>
</dbReference>
<comment type="subcellular location">
    <subcellularLocation>
        <location evidence="1">Cell membrane</location>
    </subcellularLocation>
</comment>
<dbReference type="Proteomes" id="UP000520011">
    <property type="component" value="Unassembled WGS sequence"/>
</dbReference>
<dbReference type="CDD" id="cd06225">
    <property type="entry name" value="HAMP"/>
    <property type="match status" value="1"/>
</dbReference>
<protein>
    <submittedName>
        <fullName evidence="11">Methyl-accepting chemotaxis protein</fullName>
    </submittedName>
</protein>
<evidence type="ECO:0000259" key="9">
    <source>
        <dbReference type="PROSITE" id="PS50111"/>
    </source>
</evidence>
<evidence type="ECO:0000256" key="1">
    <source>
        <dbReference type="ARBA" id="ARBA00004236"/>
    </source>
</evidence>
<evidence type="ECO:0000256" key="6">
    <source>
        <dbReference type="PROSITE-ProRule" id="PRU00284"/>
    </source>
</evidence>
<dbReference type="PROSITE" id="PS50111">
    <property type="entry name" value="CHEMOTAXIS_TRANSDUC_2"/>
    <property type="match status" value="1"/>
</dbReference>
<evidence type="ECO:0000256" key="8">
    <source>
        <dbReference type="SAM" id="Phobius"/>
    </source>
</evidence>
<dbReference type="AlphaFoldDB" id="A0A7W8IT06"/>
<evidence type="ECO:0000256" key="5">
    <source>
        <dbReference type="ARBA" id="ARBA00029447"/>
    </source>
</evidence>
<dbReference type="Gene3D" id="6.10.340.10">
    <property type="match status" value="1"/>
</dbReference>
<dbReference type="InterPro" id="IPR007891">
    <property type="entry name" value="CHASE3"/>
</dbReference>
<dbReference type="InterPro" id="IPR003660">
    <property type="entry name" value="HAMP_dom"/>
</dbReference>
<dbReference type="CDD" id="cd11386">
    <property type="entry name" value="MCP_signal"/>
    <property type="match status" value="1"/>
</dbReference>
<evidence type="ECO:0000256" key="4">
    <source>
        <dbReference type="ARBA" id="ARBA00023224"/>
    </source>
</evidence>
<evidence type="ECO:0000256" key="2">
    <source>
        <dbReference type="ARBA" id="ARBA00022475"/>
    </source>
</evidence>
<evidence type="ECO:0000313" key="12">
    <source>
        <dbReference type="Proteomes" id="UP000520011"/>
    </source>
</evidence>
<dbReference type="InterPro" id="IPR004089">
    <property type="entry name" value="MCPsignal_dom"/>
</dbReference>
<feature type="domain" description="HAMP" evidence="10">
    <location>
        <begin position="205"/>
        <end position="258"/>
    </location>
</feature>
<dbReference type="GO" id="GO:0006935">
    <property type="term" value="P:chemotaxis"/>
    <property type="evidence" value="ECO:0007669"/>
    <property type="project" value="InterPro"/>
</dbReference>
<accession>A0A7W8IT06</accession>
<dbReference type="GO" id="GO:0005886">
    <property type="term" value="C:plasma membrane"/>
    <property type="evidence" value="ECO:0007669"/>
    <property type="project" value="UniProtKB-SubCell"/>
</dbReference>
<dbReference type="FunFam" id="1.10.287.950:FF:000001">
    <property type="entry name" value="Methyl-accepting chemotaxis sensory transducer"/>
    <property type="match status" value="1"/>
</dbReference>
<dbReference type="RefSeq" id="WP_183254927.1">
    <property type="nucleotide sequence ID" value="NZ_JACHEP010000015.1"/>
</dbReference>
<dbReference type="SMART" id="SM00304">
    <property type="entry name" value="HAMP"/>
    <property type="match status" value="2"/>
</dbReference>
<dbReference type="GO" id="GO:0004888">
    <property type="term" value="F:transmembrane signaling receptor activity"/>
    <property type="evidence" value="ECO:0007669"/>
    <property type="project" value="InterPro"/>
</dbReference>
<evidence type="ECO:0000259" key="10">
    <source>
        <dbReference type="PROSITE" id="PS50885"/>
    </source>
</evidence>
<feature type="domain" description="Methyl-accepting transducer" evidence="9">
    <location>
        <begin position="277"/>
        <end position="513"/>
    </location>
</feature>
<dbReference type="Pfam" id="PF05227">
    <property type="entry name" value="CHASE3"/>
    <property type="match status" value="1"/>
</dbReference>
<evidence type="ECO:0000313" key="11">
    <source>
        <dbReference type="EMBL" id="MBB5325411.1"/>
    </source>
</evidence>
<sequence length="564" mass="61531">MKINVKKKLFAGLSTVFVLLVVIVGVAYVEIMDMDKSYENLINGKMKKMIEIKQLEVMIQNEKGSMGSYLIIGDPTSLTNFNKAHDEYKRLSEELAKELTKEKARELLAKLNELEQQFYQLGQKAFQLKRENDVEAYTKLISTAGREITSRFDKTSQQLAAVQQVDLDTEQADVSSQAEFTKTLLIAVGGIAIVLGFVVALYISFIISKPVIALSEIAKRVASGDLTRNEIVIKNRDEIGELATAFNQMMEYLRTIIQQVSANAEQVAASSEQLTASAEQTSKATEQIAATMQNMSLGMDKQVQSVEEQGKTVHEMSNDVQRVTERTQNVAAIADSTLQKAVEGSEIVQTAVIQMNSINDTITNLSNVVQTLGERSEQIGNIIEIITGIAEQTNLLSLNAAIEAARAGEHGRGFAVVADEVRKLAEQSAQSAQQVSALIASIQQETKEAVQSMEMATKEVTDGIVVIHTAGQSFTQIKDAIHEVVAQVQEVSSAVQKMSSGTKQIVQSMQLIHEIAKSAAAGTQEVSVTTEEQLASMQEIAASAMALSSMAESLQQLIQKFKIS</sequence>
<comment type="caution">
    <text evidence="11">The sequence shown here is derived from an EMBL/GenBank/DDBJ whole genome shotgun (WGS) entry which is preliminary data.</text>
</comment>
<keyword evidence="8" id="KW-0812">Transmembrane</keyword>
<organism evidence="11 12">
    <name type="scientific">Anoxybacteroides tepidamans</name>
    <dbReference type="NCBI Taxonomy" id="265948"/>
    <lineage>
        <taxon>Bacteria</taxon>
        <taxon>Bacillati</taxon>
        <taxon>Bacillota</taxon>
        <taxon>Bacilli</taxon>
        <taxon>Bacillales</taxon>
        <taxon>Anoxybacillaceae</taxon>
        <taxon>Anoxybacteroides</taxon>
    </lineage>
</organism>
<dbReference type="PANTHER" id="PTHR32089">
    <property type="entry name" value="METHYL-ACCEPTING CHEMOTAXIS PROTEIN MCPB"/>
    <property type="match status" value="1"/>
</dbReference>
<feature type="transmembrane region" description="Helical" evidence="8">
    <location>
        <begin position="9"/>
        <end position="29"/>
    </location>
</feature>
<reference evidence="11 12" key="1">
    <citation type="submission" date="2020-08" db="EMBL/GenBank/DDBJ databases">
        <title>Genomic Encyclopedia of Type Strains, Phase IV (KMG-IV): sequencing the most valuable type-strain genomes for metagenomic binning, comparative biology and taxonomic classification.</title>
        <authorList>
            <person name="Goeker M."/>
        </authorList>
    </citation>
    <scope>NUCLEOTIDE SEQUENCE [LARGE SCALE GENOMIC DNA]</scope>
    <source>
        <strain evidence="11 12">DSM 16325</strain>
    </source>
</reference>
<keyword evidence="2" id="KW-1003">Cell membrane</keyword>
<keyword evidence="4 6" id="KW-0807">Transducer</keyword>
<dbReference type="EMBL" id="JACHEP010000015">
    <property type="protein sequence ID" value="MBB5325411.1"/>
    <property type="molecule type" value="Genomic_DNA"/>
</dbReference>
<feature type="coiled-coil region" evidence="7">
    <location>
        <begin position="78"/>
        <end position="131"/>
    </location>
</feature>
<evidence type="ECO:0000256" key="3">
    <source>
        <dbReference type="ARBA" id="ARBA00023136"/>
    </source>
</evidence>
<dbReference type="PRINTS" id="PR00260">
    <property type="entry name" value="CHEMTRNSDUCR"/>
</dbReference>
<keyword evidence="8" id="KW-1133">Transmembrane helix</keyword>
<dbReference type="PROSITE" id="PS50885">
    <property type="entry name" value="HAMP"/>
    <property type="match status" value="1"/>
</dbReference>
<dbReference type="Gene3D" id="1.10.287.950">
    <property type="entry name" value="Methyl-accepting chemotaxis protein"/>
    <property type="match status" value="1"/>
</dbReference>
<dbReference type="GO" id="GO:0007165">
    <property type="term" value="P:signal transduction"/>
    <property type="evidence" value="ECO:0007669"/>
    <property type="project" value="UniProtKB-KW"/>
</dbReference>
<name>A0A7W8IT06_9BACL</name>
<keyword evidence="3 8" id="KW-0472">Membrane</keyword>
<dbReference type="SMART" id="SM00283">
    <property type="entry name" value="MA"/>
    <property type="match status" value="1"/>
</dbReference>
<dbReference type="PANTHER" id="PTHR32089:SF112">
    <property type="entry name" value="LYSOZYME-LIKE PROTEIN-RELATED"/>
    <property type="match status" value="1"/>
</dbReference>
<keyword evidence="7" id="KW-0175">Coiled coil</keyword>
<dbReference type="InterPro" id="IPR004090">
    <property type="entry name" value="Chemotax_Me-accpt_rcpt"/>
</dbReference>